<evidence type="ECO:0000313" key="3">
    <source>
        <dbReference type="Proteomes" id="UP000529637"/>
    </source>
</evidence>
<name>A0A7Y6NLM8_9BURK</name>
<sequence length="499" mass="55172">MLQVVSPRREPAPTPELNPRRGRAESIYHALLREHGGTPGQIDELARAASRSWLADRLEAAADLESDLPDDPRALADWLEEGNRRVGAQYREYLAERQAGAPRRYFSCRSHALHFLRGVAPTKLVDGAWLYGLLGRAEDPDYAALIRIYLEELGEGSPDKNHVVLYRKLLDANGCEHFADQLRDEHYVQGALQLSLAHHAADFLPEVIGFNLGYEQLPLHLLISAYELSELGIDPYYFTLHVTVDNAATGHARKAVDGLLNALPRLADPRAFYRRVAAGYKLNGLGAGTTDVIEGFDLERELVAVLADKAAIGAALHSDYCRIGGRLVSDWLSEPGSLPAFLAALESNGWIRRGQDPQNSRFWQLIQSERAPMFGVFNRYEQQLIHDWIVAEPREQAGAGERRTPRRFRPPPAAAAPGSVSAGVPPRARSLVEVVRRETAGDADDFDGERAALRERLLAAPDRRAAMATARELMSPANHHSAVGLAATRVFSRLFDEAC</sequence>
<comment type="caution">
    <text evidence="2">The sequence shown here is derived from an EMBL/GenBank/DDBJ whole genome shotgun (WGS) entry which is preliminary data.</text>
</comment>
<dbReference type="EMBL" id="JABWMJ010000002">
    <property type="protein sequence ID" value="NUZ05409.1"/>
    <property type="molecule type" value="Genomic_DNA"/>
</dbReference>
<keyword evidence="3" id="KW-1185">Reference proteome</keyword>
<dbReference type="SMART" id="SM01236">
    <property type="entry name" value="Haem_oxygenase_2"/>
    <property type="match status" value="1"/>
</dbReference>
<dbReference type="RefSeq" id="WP_176067231.1">
    <property type="nucleotide sequence ID" value="NZ_JABWMJ010000002.1"/>
</dbReference>
<reference evidence="2 3" key="1">
    <citation type="submission" date="2020-06" db="EMBL/GenBank/DDBJ databases">
        <title>Schlegella sp. ID0723 isolated from air conditioner.</title>
        <authorList>
            <person name="Kim D.Y."/>
            <person name="Kim D.-U."/>
        </authorList>
    </citation>
    <scope>NUCLEOTIDE SEQUENCE [LARGE SCALE GENOMIC DNA]</scope>
    <source>
        <strain evidence="2 3">ID0723</strain>
    </source>
</reference>
<dbReference type="Gene3D" id="1.20.910.10">
    <property type="entry name" value="Heme oxygenase-like"/>
    <property type="match status" value="1"/>
</dbReference>
<dbReference type="AlphaFoldDB" id="A0A7Y6NLM8"/>
<dbReference type="Pfam" id="PF14518">
    <property type="entry name" value="Haem_oxygenas_2"/>
    <property type="match status" value="1"/>
</dbReference>
<feature type="compositionally biased region" description="Low complexity" evidence="1">
    <location>
        <begin position="415"/>
        <end position="425"/>
    </location>
</feature>
<dbReference type="InterPro" id="IPR016084">
    <property type="entry name" value="Haem_Oase-like_multi-hlx"/>
</dbReference>
<evidence type="ECO:0000256" key="1">
    <source>
        <dbReference type="SAM" id="MobiDB-lite"/>
    </source>
</evidence>
<evidence type="ECO:0000313" key="2">
    <source>
        <dbReference type="EMBL" id="NUZ05409.1"/>
    </source>
</evidence>
<accession>A0A7Y6NLM8</accession>
<gene>
    <name evidence="2" type="ORF">HQN59_06495</name>
</gene>
<protein>
    <submittedName>
        <fullName evidence="2">Iron-containing redox enzyme family protein</fullName>
    </submittedName>
</protein>
<organism evidence="2 3">
    <name type="scientific">Piscinibacter koreensis</name>
    <dbReference type="NCBI Taxonomy" id="2742824"/>
    <lineage>
        <taxon>Bacteria</taxon>
        <taxon>Pseudomonadati</taxon>
        <taxon>Pseudomonadota</taxon>
        <taxon>Betaproteobacteria</taxon>
        <taxon>Burkholderiales</taxon>
        <taxon>Sphaerotilaceae</taxon>
        <taxon>Piscinibacter</taxon>
    </lineage>
</organism>
<proteinExistence type="predicted"/>
<feature type="region of interest" description="Disordered" evidence="1">
    <location>
        <begin position="1"/>
        <end position="22"/>
    </location>
</feature>
<dbReference type="Proteomes" id="UP000529637">
    <property type="component" value="Unassembled WGS sequence"/>
</dbReference>
<feature type="region of interest" description="Disordered" evidence="1">
    <location>
        <begin position="396"/>
        <end position="425"/>
    </location>
</feature>